<name>G8EG80_9PSEU</name>
<protein>
    <submittedName>
        <fullName evidence="2">Uncharacterized protein apoD9</fullName>
    </submittedName>
</protein>
<dbReference type="EMBL" id="JF894101">
    <property type="protein sequence ID" value="AEQ77272.1"/>
    <property type="molecule type" value="Genomic_DNA"/>
</dbReference>
<reference evidence="2" key="1">
    <citation type="journal article" date="2011" name="Tetrahedron">
        <title>Biosynthesis of the Apoptolidins in Nocardiopsis sp. FU 40.</title>
        <authorList>
            <person name="Du Y."/>
            <person name="Derewacz D.K."/>
            <person name="Deguire S.M."/>
            <person name="Teske J."/>
            <person name="Ravel J."/>
            <person name="Sulikowski G.A."/>
            <person name="Bachmann B.O."/>
        </authorList>
    </citation>
    <scope>NUCLEOTIDE SEQUENCE</scope>
    <source>
        <strain evidence="2">FU 40</strain>
    </source>
</reference>
<sequence length="114" mass="12622">MADQPIEGRQEVVAKLAERIVKAAEPAAAFPDQHDQITSIGLPYGHQRRPRTFGVDRNPPRVQALERPSRGHLKVIREATAPIPAHCDTRVFPEKVDRTGEYSDSGPLQGSHII</sequence>
<evidence type="ECO:0000256" key="1">
    <source>
        <dbReference type="SAM" id="MobiDB-lite"/>
    </source>
</evidence>
<dbReference type="AlphaFoldDB" id="G8EG80"/>
<proteinExistence type="predicted"/>
<gene>
    <name evidence="2" type="primary">apoD9</name>
</gene>
<evidence type="ECO:0000313" key="2">
    <source>
        <dbReference type="EMBL" id="AEQ77272.1"/>
    </source>
</evidence>
<accession>G8EG80</accession>
<feature type="region of interest" description="Disordered" evidence="1">
    <location>
        <begin position="39"/>
        <end position="62"/>
    </location>
</feature>
<organism evidence="2">
    <name type="scientific">Amycolatopsis sp. FU40</name>
    <dbReference type="NCBI Taxonomy" id="2914159"/>
    <lineage>
        <taxon>Bacteria</taxon>
        <taxon>Bacillati</taxon>
        <taxon>Actinomycetota</taxon>
        <taxon>Actinomycetes</taxon>
        <taxon>Pseudonocardiales</taxon>
        <taxon>Pseudonocardiaceae</taxon>
        <taxon>Amycolatopsis</taxon>
    </lineage>
</organism>